<dbReference type="InParanoid" id="D7TFX1"/>
<organism evidence="1 2">
    <name type="scientific">Vitis vinifera</name>
    <name type="common">Grape</name>
    <dbReference type="NCBI Taxonomy" id="29760"/>
    <lineage>
        <taxon>Eukaryota</taxon>
        <taxon>Viridiplantae</taxon>
        <taxon>Streptophyta</taxon>
        <taxon>Embryophyta</taxon>
        <taxon>Tracheophyta</taxon>
        <taxon>Spermatophyta</taxon>
        <taxon>Magnoliopsida</taxon>
        <taxon>eudicotyledons</taxon>
        <taxon>Gunneridae</taxon>
        <taxon>Pentapetalae</taxon>
        <taxon>rosids</taxon>
        <taxon>Vitales</taxon>
        <taxon>Vitaceae</taxon>
        <taxon>Viteae</taxon>
        <taxon>Vitis</taxon>
    </lineage>
</organism>
<gene>
    <name evidence="1" type="ordered locus">VIT_03s0132g00460</name>
</gene>
<dbReference type="EMBL" id="FN595773">
    <property type="protein sequence ID" value="CBI29394.3"/>
    <property type="molecule type" value="Genomic_DNA"/>
</dbReference>
<protein>
    <submittedName>
        <fullName evidence="1">Uncharacterized protein</fullName>
    </submittedName>
</protein>
<name>D7TFX1_VITVI</name>
<feature type="non-terminal residue" evidence="1">
    <location>
        <position position="1"/>
    </location>
</feature>
<dbReference type="Proteomes" id="UP000009183">
    <property type="component" value="Chromosome 3"/>
</dbReference>
<dbReference type="STRING" id="29760.D7TFX1"/>
<dbReference type="HOGENOM" id="CLU_3353684_0_0_1"/>
<dbReference type="AlphaFoldDB" id="D7TFX1"/>
<accession>D7TFX1</accession>
<dbReference type="PaxDb" id="29760-VIT_03s0132g00460.t01"/>
<reference evidence="2" key="1">
    <citation type="journal article" date="2007" name="Nature">
        <title>The grapevine genome sequence suggests ancestral hexaploidization in major angiosperm phyla.</title>
        <authorList>
            <consortium name="The French-Italian Public Consortium for Grapevine Genome Characterization."/>
            <person name="Jaillon O."/>
            <person name="Aury J.-M."/>
            <person name="Noel B."/>
            <person name="Policriti A."/>
            <person name="Clepet C."/>
            <person name="Casagrande A."/>
            <person name="Choisne N."/>
            <person name="Aubourg S."/>
            <person name="Vitulo N."/>
            <person name="Jubin C."/>
            <person name="Vezzi A."/>
            <person name="Legeai F."/>
            <person name="Hugueney P."/>
            <person name="Dasilva C."/>
            <person name="Horner D."/>
            <person name="Mica E."/>
            <person name="Jublot D."/>
            <person name="Poulain J."/>
            <person name="Bruyere C."/>
            <person name="Billault A."/>
            <person name="Segurens B."/>
            <person name="Gouyvenoux M."/>
            <person name="Ugarte E."/>
            <person name="Cattonaro F."/>
            <person name="Anthouard V."/>
            <person name="Vico V."/>
            <person name="Del Fabbro C."/>
            <person name="Alaux M."/>
            <person name="Di Gaspero G."/>
            <person name="Dumas V."/>
            <person name="Felice N."/>
            <person name="Paillard S."/>
            <person name="Juman I."/>
            <person name="Moroldo M."/>
            <person name="Scalabrin S."/>
            <person name="Canaguier A."/>
            <person name="Le Clainche I."/>
            <person name="Malacrida G."/>
            <person name="Durand E."/>
            <person name="Pesole G."/>
            <person name="Laucou V."/>
            <person name="Chatelet P."/>
            <person name="Merdinoglu D."/>
            <person name="Delledonne M."/>
            <person name="Pezzotti M."/>
            <person name="Lecharny A."/>
            <person name="Scarpelli C."/>
            <person name="Artiguenave F."/>
            <person name="Pe M.E."/>
            <person name="Valle G."/>
            <person name="Morgante M."/>
            <person name="Caboche M."/>
            <person name="Adam-Blondon A.-F."/>
            <person name="Weissenbach J."/>
            <person name="Quetier F."/>
            <person name="Wincker P."/>
        </authorList>
    </citation>
    <scope>NUCLEOTIDE SEQUENCE [LARGE SCALE GENOMIC DNA]</scope>
    <source>
        <strain evidence="2">cv. Pinot noir / PN40024</strain>
    </source>
</reference>
<evidence type="ECO:0000313" key="2">
    <source>
        <dbReference type="Proteomes" id="UP000009183"/>
    </source>
</evidence>
<feature type="non-terminal residue" evidence="1">
    <location>
        <position position="37"/>
    </location>
</feature>
<sequence>VICKDILESSVSLVRATNIGGNGRYVKVECLSSIPHP</sequence>
<keyword evidence="2" id="KW-1185">Reference proteome</keyword>
<evidence type="ECO:0000313" key="1">
    <source>
        <dbReference type="EMBL" id="CBI29394.3"/>
    </source>
</evidence>
<proteinExistence type="predicted"/>